<gene>
    <name evidence="6" type="primary">panB_1</name>
    <name evidence="6" type="ORF">GCM10010531_04350</name>
</gene>
<evidence type="ECO:0000256" key="5">
    <source>
        <dbReference type="ARBA" id="ARBA00022679"/>
    </source>
</evidence>
<dbReference type="Gene3D" id="3.20.20.60">
    <property type="entry name" value="Phosphoenolpyruvate-binding domains"/>
    <property type="match status" value="1"/>
</dbReference>
<protein>
    <recommendedName>
        <fullName evidence="3">3-methyl-2-oxobutanoate hydroxymethyltransferase</fullName>
        <ecNumber evidence="3">2.1.2.11</ecNumber>
    </recommendedName>
</protein>
<comment type="subunit">
    <text evidence="2">Homodecamer; pentamer of dimers.</text>
</comment>
<organism evidence="6 7">
    <name type="scientific">Blastococcus jejuensis</name>
    <dbReference type="NCBI Taxonomy" id="351224"/>
    <lineage>
        <taxon>Bacteria</taxon>
        <taxon>Bacillati</taxon>
        <taxon>Actinomycetota</taxon>
        <taxon>Actinomycetes</taxon>
        <taxon>Geodermatophilales</taxon>
        <taxon>Geodermatophilaceae</taxon>
        <taxon>Blastococcus</taxon>
    </lineage>
</organism>
<evidence type="ECO:0000313" key="6">
    <source>
        <dbReference type="EMBL" id="GAA3156156.1"/>
    </source>
</evidence>
<keyword evidence="7" id="KW-1185">Reference proteome</keyword>
<comment type="caution">
    <text evidence="6">The sequence shown here is derived from an EMBL/GenBank/DDBJ whole genome shotgun (WGS) entry which is preliminary data.</text>
</comment>
<dbReference type="Pfam" id="PF02548">
    <property type="entry name" value="Pantoate_transf"/>
    <property type="match status" value="1"/>
</dbReference>
<proteinExistence type="inferred from homology"/>
<evidence type="ECO:0000256" key="2">
    <source>
        <dbReference type="ARBA" id="ARBA00011424"/>
    </source>
</evidence>
<dbReference type="EMBL" id="BAAAVV010000001">
    <property type="protein sequence ID" value="GAA3156156.1"/>
    <property type="molecule type" value="Genomic_DNA"/>
</dbReference>
<keyword evidence="5" id="KW-0808">Transferase</keyword>
<reference evidence="7" key="1">
    <citation type="journal article" date="2019" name="Int. J. Syst. Evol. Microbiol.">
        <title>The Global Catalogue of Microorganisms (GCM) 10K type strain sequencing project: providing services to taxonomists for standard genome sequencing and annotation.</title>
        <authorList>
            <consortium name="The Broad Institute Genomics Platform"/>
            <consortium name="The Broad Institute Genome Sequencing Center for Infectious Disease"/>
            <person name="Wu L."/>
            <person name="Ma J."/>
        </authorList>
    </citation>
    <scope>NUCLEOTIDE SEQUENCE [LARGE SCALE GENOMIC DNA]</scope>
    <source>
        <strain evidence="7">JCM 15614</strain>
    </source>
</reference>
<dbReference type="Proteomes" id="UP001499924">
    <property type="component" value="Unassembled WGS sequence"/>
</dbReference>
<name>A0ABP6NSP3_9ACTN</name>
<dbReference type="PANTHER" id="PTHR20881">
    <property type="entry name" value="3-METHYL-2-OXOBUTANOATE HYDROXYMETHYLTRANSFERASE"/>
    <property type="match status" value="1"/>
</dbReference>
<dbReference type="InterPro" id="IPR040442">
    <property type="entry name" value="Pyrv_kinase-like_dom_sf"/>
</dbReference>
<dbReference type="SUPFAM" id="SSF51621">
    <property type="entry name" value="Phosphoenolpyruvate/pyruvate domain"/>
    <property type="match status" value="1"/>
</dbReference>
<accession>A0ABP6NSP3</accession>
<dbReference type="InterPro" id="IPR003700">
    <property type="entry name" value="Pantoate_hydroxy_MeTrfase"/>
</dbReference>
<dbReference type="InterPro" id="IPR015813">
    <property type="entry name" value="Pyrv/PenolPyrv_kinase-like_dom"/>
</dbReference>
<evidence type="ECO:0000256" key="1">
    <source>
        <dbReference type="ARBA" id="ARBA00008676"/>
    </source>
</evidence>
<dbReference type="EC" id="2.1.2.11" evidence="3"/>
<evidence type="ECO:0000313" key="7">
    <source>
        <dbReference type="Proteomes" id="UP001499924"/>
    </source>
</evidence>
<comment type="similarity">
    <text evidence="1">Belongs to the PanB family.</text>
</comment>
<dbReference type="PANTHER" id="PTHR20881:SF0">
    <property type="entry name" value="3-METHYL-2-OXOBUTANOATE HYDROXYMETHYLTRANSFERASE"/>
    <property type="match status" value="1"/>
</dbReference>
<sequence>MSLRDLQAMKDGGRKIVGVVAWDYQVARIVDRAGVDLVSVGDTVGVNLWGHTNPFEVTMEEMLVVAKAVRRGVQRALVSVDFPFGPLQEGADSAVRAAIRFVKEAGVDMVKLDAASDYLDAVEAVTRAGIPVFAQFGITPQTALRYGVEYKAIPTAADAVPVELKDELISEAKRLEDAGAALLNFTNSGPVVGAAVADAVTVPVVGGFGGGPWLDGRMRMVNAAIGYAASAIDGAPDTYVNVAKLTLEAMTAYADDVRSARQLPGGIPVPNP</sequence>
<keyword evidence="4" id="KW-0566">Pantothenate biosynthesis</keyword>
<evidence type="ECO:0000256" key="3">
    <source>
        <dbReference type="ARBA" id="ARBA00012618"/>
    </source>
</evidence>
<evidence type="ECO:0000256" key="4">
    <source>
        <dbReference type="ARBA" id="ARBA00022655"/>
    </source>
</evidence>